<reference evidence="1" key="1">
    <citation type="submission" date="2020-11" db="EMBL/GenBank/DDBJ databases">
        <title>Isolation and identification of active actinomycetes.</title>
        <authorList>
            <person name="Sun X."/>
        </authorList>
    </citation>
    <scope>NUCLEOTIDE SEQUENCE</scope>
    <source>
        <strain evidence="1">NEAU-A11</strain>
    </source>
</reference>
<evidence type="ECO:0000313" key="2">
    <source>
        <dbReference type="Proteomes" id="UP000598146"/>
    </source>
</evidence>
<dbReference type="RefSeq" id="WP_196419967.1">
    <property type="nucleotide sequence ID" value="NZ_JADQTO010000035.1"/>
</dbReference>
<comment type="caution">
    <text evidence="1">The sequence shown here is derived from an EMBL/GenBank/DDBJ whole genome shotgun (WGS) entry which is preliminary data.</text>
</comment>
<proteinExistence type="predicted"/>
<evidence type="ECO:0000313" key="1">
    <source>
        <dbReference type="EMBL" id="MBG0568192.1"/>
    </source>
</evidence>
<name>A0A931CIC5_9ACTN</name>
<dbReference type="AlphaFoldDB" id="A0A931CIC5"/>
<sequence length="130" mass="14818">MVRRFLAQAITMIVVVTTGLVVSGEAALAFTRRVTCGPYSRTITYVADNGDRLGEVQWSWPAPHYLYILDFNIYDGADVSARVDAVDAGVIQYDWDILVEPDPYHIYYPVRKFRAVWNGYASDWYPANRC</sequence>
<accession>A0A931CIC5</accession>
<protein>
    <submittedName>
        <fullName evidence="1">Uncharacterized protein</fullName>
    </submittedName>
</protein>
<gene>
    <name evidence="1" type="ORF">I4J89_42865</name>
</gene>
<organism evidence="1 2">
    <name type="scientific">Actinoplanes aureus</name>
    <dbReference type="NCBI Taxonomy" id="2792083"/>
    <lineage>
        <taxon>Bacteria</taxon>
        <taxon>Bacillati</taxon>
        <taxon>Actinomycetota</taxon>
        <taxon>Actinomycetes</taxon>
        <taxon>Micromonosporales</taxon>
        <taxon>Micromonosporaceae</taxon>
        <taxon>Actinoplanes</taxon>
    </lineage>
</organism>
<keyword evidence="2" id="KW-1185">Reference proteome</keyword>
<dbReference type="EMBL" id="JADQTO010000035">
    <property type="protein sequence ID" value="MBG0568192.1"/>
    <property type="molecule type" value="Genomic_DNA"/>
</dbReference>
<dbReference type="Proteomes" id="UP000598146">
    <property type="component" value="Unassembled WGS sequence"/>
</dbReference>